<reference evidence="4 5" key="1">
    <citation type="submission" date="2016-01" db="EMBL/GenBank/DDBJ databases">
        <title>Complete genome sequence of a soil Actinobacterium, Isoptericola dokdonensis DS-3.</title>
        <authorList>
            <person name="Kwon S.-K."/>
            <person name="Kim J.F."/>
        </authorList>
    </citation>
    <scope>NUCLEOTIDE SEQUENCE [LARGE SCALE GENOMIC DNA]</scope>
    <source>
        <strain evidence="4 5">DS-3</strain>
    </source>
</reference>
<dbReference type="KEGG" id="ido:I598_1794"/>
<dbReference type="PROSITE" id="PS00584">
    <property type="entry name" value="PFKB_KINASES_2"/>
    <property type="match status" value="1"/>
</dbReference>
<dbReference type="GO" id="GO:0004747">
    <property type="term" value="F:ribokinase activity"/>
    <property type="evidence" value="ECO:0007669"/>
    <property type="project" value="UniProtKB-EC"/>
</dbReference>
<keyword evidence="5" id="KW-1185">Reference proteome</keyword>
<dbReference type="STRING" id="1300344.I598_1794"/>
<evidence type="ECO:0000256" key="2">
    <source>
        <dbReference type="ARBA" id="ARBA00022777"/>
    </source>
</evidence>
<organism evidence="4 5">
    <name type="scientific">Isoptericola dokdonensis DS-3</name>
    <dbReference type="NCBI Taxonomy" id="1300344"/>
    <lineage>
        <taxon>Bacteria</taxon>
        <taxon>Bacillati</taxon>
        <taxon>Actinomycetota</taxon>
        <taxon>Actinomycetes</taxon>
        <taxon>Micrococcales</taxon>
        <taxon>Promicromonosporaceae</taxon>
        <taxon>Isoptericola</taxon>
    </lineage>
</organism>
<dbReference type="EMBL" id="CP014209">
    <property type="protein sequence ID" value="ANC31342.1"/>
    <property type="molecule type" value="Genomic_DNA"/>
</dbReference>
<accession>A0A161HQA0</accession>
<dbReference type="PATRIC" id="fig|1300344.3.peg.1801"/>
<dbReference type="Pfam" id="PF00294">
    <property type="entry name" value="PfkB"/>
    <property type="match status" value="1"/>
</dbReference>
<dbReference type="OrthoDB" id="9795789at2"/>
<sequence length="308" mass="31113">MKTCWFVGLTTLDVVHRAAGRPGTNQKVTASRQDVAAGGPAANAAVTAAALGVRAVLVTALGDSPVARAARADLAAHGVEVHDVVAPGADFPLAVSAVLVDDASGERSVVSADAALADAPAPSGLDALPVPDVVLLDGHHPAVARAVVAHLAATAPRPQVVLDAGRWRPLFADLLPHADVAALSADFAVPPDAVRPDVPPGAPAGERTRRAVHALGARAVVITHGADPVEWSLDPDGRPDEDQSGTVAVPRVRSRDTLGAGDAFHGALTATLARGAGLVAACEEAVRVAGVRVASVGPRAWLADVRDR</sequence>
<dbReference type="PANTHER" id="PTHR10584">
    <property type="entry name" value="SUGAR KINASE"/>
    <property type="match status" value="1"/>
</dbReference>
<keyword evidence="2 4" id="KW-0418">Kinase</keyword>
<evidence type="ECO:0000259" key="3">
    <source>
        <dbReference type="Pfam" id="PF00294"/>
    </source>
</evidence>
<dbReference type="GO" id="GO:0005829">
    <property type="term" value="C:cytosol"/>
    <property type="evidence" value="ECO:0007669"/>
    <property type="project" value="TreeGrafter"/>
</dbReference>
<evidence type="ECO:0000313" key="4">
    <source>
        <dbReference type="EMBL" id="ANC31342.1"/>
    </source>
</evidence>
<gene>
    <name evidence="4" type="primary">rbsK_1</name>
    <name evidence="4" type="ORF">I598_1794</name>
</gene>
<dbReference type="EC" id="2.7.1.15" evidence="4"/>
<proteinExistence type="predicted"/>
<protein>
    <submittedName>
        <fullName evidence="4">Ribokinase</fullName>
        <ecNumber evidence="4">2.7.1.15</ecNumber>
    </submittedName>
</protein>
<evidence type="ECO:0000313" key="5">
    <source>
        <dbReference type="Proteomes" id="UP000076794"/>
    </source>
</evidence>
<dbReference type="InterPro" id="IPR002173">
    <property type="entry name" value="Carboh/pur_kinase_PfkB_CS"/>
</dbReference>
<dbReference type="Proteomes" id="UP000076794">
    <property type="component" value="Chromosome"/>
</dbReference>
<name>A0A161HQA0_9MICO</name>
<dbReference type="InterPro" id="IPR011611">
    <property type="entry name" value="PfkB_dom"/>
</dbReference>
<dbReference type="AlphaFoldDB" id="A0A161HQA0"/>
<keyword evidence="1 4" id="KW-0808">Transferase</keyword>
<feature type="domain" description="Carbohydrate kinase PfkB" evidence="3">
    <location>
        <begin position="2"/>
        <end position="299"/>
    </location>
</feature>
<evidence type="ECO:0000256" key="1">
    <source>
        <dbReference type="ARBA" id="ARBA00022679"/>
    </source>
</evidence>
<dbReference type="InterPro" id="IPR029056">
    <property type="entry name" value="Ribokinase-like"/>
</dbReference>
<dbReference type="RefSeq" id="WP_068202654.1">
    <property type="nucleotide sequence ID" value="NZ_CP014209.1"/>
</dbReference>
<dbReference type="PANTHER" id="PTHR10584:SF157">
    <property type="entry name" value="SULFOFRUCTOSE KINASE"/>
    <property type="match status" value="1"/>
</dbReference>
<dbReference type="SUPFAM" id="SSF53613">
    <property type="entry name" value="Ribokinase-like"/>
    <property type="match status" value="1"/>
</dbReference>
<dbReference type="Gene3D" id="3.40.1190.20">
    <property type="match status" value="1"/>
</dbReference>